<reference evidence="6" key="1">
    <citation type="journal article" date="2019" name="Int. J. Syst. Evol. Microbiol.">
        <title>The Global Catalogue of Microorganisms (GCM) 10K type strain sequencing project: providing services to taxonomists for standard genome sequencing and annotation.</title>
        <authorList>
            <consortium name="The Broad Institute Genomics Platform"/>
            <consortium name="The Broad Institute Genome Sequencing Center for Infectious Disease"/>
            <person name="Wu L."/>
            <person name="Ma J."/>
        </authorList>
    </citation>
    <scope>NUCLEOTIDE SEQUENCE [LARGE SCALE GENOMIC DNA]</scope>
    <source>
        <strain evidence="6">JCM 17939</strain>
    </source>
</reference>
<name>A0ABP8U0M5_9ACTN</name>
<evidence type="ECO:0000256" key="3">
    <source>
        <dbReference type="ARBA" id="ARBA00022840"/>
    </source>
</evidence>
<dbReference type="GO" id="GO:0005524">
    <property type="term" value="F:ATP binding"/>
    <property type="evidence" value="ECO:0007669"/>
    <property type="project" value="UniProtKB-KW"/>
</dbReference>
<dbReference type="InterPro" id="IPR003593">
    <property type="entry name" value="AAA+_ATPase"/>
</dbReference>
<keyword evidence="2" id="KW-0547">Nucleotide-binding</keyword>
<dbReference type="Gene3D" id="3.40.50.300">
    <property type="entry name" value="P-loop containing nucleotide triphosphate hydrolases"/>
    <property type="match status" value="1"/>
</dbReference>
<dbReference type="PROSITE" id="PS50893">
    <property type="entry name" value="ABC_TRANSPORTER_2"/>
    <property type="match status" value="1"/>
</dbReference>
<proteinExistence type="predicted"/>
<dbReference type="Proteomes" id="UP001501442">
    <property type="component" value="Unassembled WGS sequence"/>
</dbReference>
<keyword evidence="1" id="KW-0813">Transport</keyword>
<sequence>MRRISRKYDRFGANRTSGRWARRAGARTVNRMPLIPEKNTVLRARGLGKRYRRRWALADCTLDIPAGRVVGLVGPNGAGKSTLLGLAAGLLTPTSGTVEVCGGRPGADRAQLARVGFVAQNTPTYARLSVADHLRLGAKLSPGWDARLARERIRRLGLRPDQQAGSLSGGQRAQLALTIAIAKRPELLILDEPVAALDPLARRDFLQDLSEATAEQELSVVHSSHLVSDVERVCDHLIVLVASRVRLAGDVRELLATHRLLTTPRLDPGTLPASLQVVSAHHTDRQTTMLVRSDSEVYDPAWTAGPVGLEDLVLAYMGQSVPVAEAHR</sequence>
<gene>
    <name evidence="5" type="ORF">GCM10023196_007600</name>
</gene>
<evidence type="ECO:0000256" key="1">
    <source>
        <dbReference type="ARBA" id="ARBA00022448"/>
    </source>
</evidence>
<dbReference type="PANTHER" id="PTHR42939">
    <property type="entry name" value="ABC TRANSPORTER ATP-BINDING PROTEIN ALBC-RELATED"/>
    <property type="match status" value="1"/>
</dbReference>
<dbReference type="SUPFAM" id="SSF52540">
    <property type="entry name" value="P-loop containing nucleoside triphosphate hydrolases"/>
    <property type="match status" value="1"/>
</dbReference>
<comment type="caution">
    <text evidence="5">The sequence shown here is derived from an EMBL/GenBank/DDBJ whole genome shotgun (WGS) entry which is preliminary data.</text>
</comment>
<dbReference type="InterPro" id="IPR027417">
    <property type="entry name" value="P-loop_NTPase"/>
</dbReference>
<dbReference type="Pfam" id="PF00005">
    <property type="entry name" value="ABC_tran"/>
    <property type="match status" value="1"/>
</dbReference>
<evidence type="ECO:0000256" key="2">
    <source>
        <dbReference type="ARBA" id="ARBA00022741"/>
    </source>
</evidence>
<evidence type="ECO:0000313" key="5">
    <source>
        <dbReference type="EMBL" id="GAA4621089.1"/>
    </source>
</evidence>
<evidence type="ECO:0000259" key="4">
    <source>
        <dbReference type="PROSITE" id="PS50893"/>
    </source>
</evidence>
<dbReference type="InterPro" id="IPR003439">
    <property type="entry name" value="ABC_transporter-like_ATP-bd"/>
</dbReference>
<dbReference type="PANTHER" id="PTHR42939:SF1">
    <property type="entry name" value="ABC TRANSPORTER ATP-BINDING PROTEIN ALBC-RELATED"/>
    <property type="match status" value="1"/>
</dbReference>
<evidence type="ECO:0000313" key="6">
    <source>
        <dbReference type="Proteomes" id="UP001501442"/>
    </source>
</evidence>
<keyword evidence="3 5" id="KW-0067">ATP-binding</keyword>
<dbReference type="InterPro" id="IPR051782">
    <property type="entry name" value="ABC_Transporter_VariousFunc"/>
</dbReference>
<dbReference type="SMART" id="SM00382">
    <property type="entry name" value="AAA"/>
    <property type="match status" value="1"/>
</dbReference>
<protein>
    <submittedName>
        <fullName evidence="5">ABC transporter ATP-binding protein</fullName>
    </submittedName>
</protein>
<organism evidence="5 6">
    <name type="scientific">Actinoallomurus vinaceus</name>
    <dbReference type="NCBI Taxonomy" id="1080074"/>
    <lineage>
        <taxon>Bacteria</taxon>
        <taxon>Bacillati</taxon>
        <taxon>Actinomycetota</taxon>
        <taxon>Actinomycetes</taxon>
        <taxon>Streptosporangiales</taxon>
        <taxon>Thermomonosporaceae</taxon>
        <taxon>Actinoallomurus</taxon>
    </lineage>
</organism>
<keyword evidence="6" id="KW-1185">Reference proteome</keyword>
<dbReference type="CDD" id="cd03230">
    <property type="entry name" value="ABC_DR_subfamily_A"/>
    <property type="match status" value="1"/>
</dbReference>
<accession>A0ABP8U0M5</accession>
<feature type="domain" description="ABC transporter" evidence="4">
    <location>
        <begin position="42"/>
        <end position="267"/>
    </location>
</feature>
<dbReference type="EMBL" id="BAABHK010000001">
    <property type="protein sequence ID" value="GAA4621089.1"/>
    <property type="molecule type" value="Genomic_DNA"/>
</dbReference>